<feature type="compositionally biased region" description="Basic and acidic residues" evidence="8">
    <location>
        <begin position="143"/>
        <end position="159"/>
    </location>
</feature>
<dbReference type="OrthoDB" id="6732784at2759"/>
<reference evidence="11" key="1">
    <citation type="submission" date="2025-08" db="UniProtKB">
        <authorList>
            <consortium name="RefSeq"/>
        </authorList>
    </citation>
    <scope>IDENTIFICATION</scope>
    <source>
        <tissue evidence="11">Whole body</tissue>
    </source>
</reference>
<dbReference type="GO" id="GO:0005634">
    <property type="term" value="C:nucleus"/>
    <property type="evidence" value="ECO:0007669"/>
    <property type="project" value="UniProtKB-SubCell"/>
</dbReference>
<dbReference type="GO" id="GO:0016787">
    <property type="term" value="F:hydrolase activity"/>
    <property type="evidence" value="ECO:0007669"/>
    <property type="project" value="UniProtKB-KW"/>
</dbReference>
<sequence length="561" mass="64281">MKIRTDNDQQQQRAAQDSLKNIQDITDITDNESDAPNTDQIIEDWYSDDEDDDDDDEEGNLTIVDSSKDEIEPIEKTQNLVIKEESQPATSVSNVPQPAAIVDKLGDLSRIDISAEVSKLLSTLKAQNSATIKTQANSNQDASKAKSAQDPKTDSETSSKMDDFDLLLIALVNMGALLVQRRRNHERHRRRRRVWVRPINTRRRQQGAFYNLFQEMKTDEQMFHKYTRMTLPTFQHLMDIVNPSLMKQSPRALEPEQRVAFTLRFLIGDKVPAVAFAYRVGLSTVHKIIKETCDVFGRLLGPIYLRAPSREEYLQIAEGFWTLWNFPHCLGAIDGKHVDAQCPPNSGTLYFNYHKRYSIVLLAVCDHNYQFTLVDIGSMGKNSDAGIYGNSDLNVTNEMLDIPEGTSCLSGTDIQVPYFFIGDEAFPIGKHLMRPYAGRYLGERKNIFNYRLLRARRIIENTFGILAKKWGIYNRPIAAIPENINKYILATVCLHNFLRNKEGNILQFENNDKIIENNENGAAFAMHIRDSLCNYFMTPNGMVNWQHDYVTREQNQDFIYT</sequence>
<dbReference type="InterPro" id="IPR027806">
    <property type="entry name" value="HARBI1_dom"/>
</dbReference>
<evidence type="ECO:0000256" key="2">
    <source>
        <dbReference type="ARBA" id="ARBA00004123"/>
    </source>
</evidence>
<protein>
    <submittedName>
        <fullName evidence="11">Uncharacterized protein LOC112457233</fullName>
    </submittedName>
</protein>
<dbReference type="RefSeq" id="XP_024875927.1">
    <property type="nucleotide sequence ID" value="XM_025020159.1"/>
</dbReference>
<dbReference type="InterPro" id="IPR045249">
    <property type="entry name" value="HARBI1-like"/>
</dbReference>
<dbReference type="GeneID" id="112457233"/>
<feature type="region of interest" description="Disordered" evidence="8">
    <location>
        <begin position="1"/>
        <end position="78"/>
    </location>
</feature>
<feature type="region of interest" description="Disordered" evidence="8">
    <location>
        <begin position="132"/>
        <end position="159"/>
    </location>
</feature>
<keyword evidence="6" id="KW-0378">Hydrolase</keyword>
<comment type="cofactor">
    <cofactor evidence="1">
        <name>a divalent metal cation</name>
        <dbReference type="ChEBI" id="CHEBI:60240"/>
    </cofactor>
</comment>
<accession>A0A6J1Q1A9</accession>
<dbReference type="AlphaFoldDB" id="A0A6J1Q1A9"/>
<gene>
    <name evidence="11" type="primary">LOC112457233</name>
</gene>
<evidence type="ECO:0000256" key="7">
    <source>
        <dbReference type="ARBA" id="ARBA00023242"/>
    </source>
</evidence>
<keyword evidence="10" id="KW-1185">Reference proteome</keyword>
<comment type="subcellular location">
    <subcellularLocation>
        <location evidence="2">Nucleus</location>
    </subcellularLocation>
</comment>
<evidence type="ECO:0000259" key="9">
    <source>
        <dbReference type="Pfam" id="PF13359"/>
    </source>
</evidence>
<dbReference type="GO" id="GO:0004518">
    <property type="term" value="F:nuclease activity"/>
    <property type="evidence" value="ECO:0007669"/>
    <property type="project" value="UniProtKB-KW"/>
</dbReference>
<keyword evidence="7" id="KW-0539">Nucleus</keyword>
<feature type="compositionally biased region" description="Basic and acidic residues" evidence="8">
    <location>
        <begin position="66"/>
        <end position="75"/>
    </location>
</feature>
<evidence type="ECO:0000256" key="5">
    <source>
        <dbReference type="ARBA" id="ARBA00022723"/>
    </source>
</evidence>
<dbReference type="PANTHER" id="PTHR22930:SF269">
    <property type="entry name" value="NUCLEASE HARBI1-LIKE PROTEIN"/>
    <property type="match status" value="1"/>
</dbReference>
<dbReference type="Proteomes" id="UP000504618">
    <property type="component" value="Unplaced"/>
</dbReference>
<feature type="compositionally biased region" description="Low complexity" evidence="8">
    <location>
        <begin position="8"/>
        <end position="17"/>
    </location>
</feature>
<dbReference type="GO" id="GO:0046872">
    <property type="term" value="F:metal ion binding"/>
    <property type="evidence" value="ECO:0007669"/>
    <property type="project" value="UniProtKB-KW"/>
</dbReference>
<dbReference type="Pfam" id="PF13359">
    <property type="entry name" value="DDE_Tnp_4"/>
    <property type="match status" value="1"/>
</dbReference>
<evidence type="ECO:0000256" key="6">
    <source>
        <dbReference type="ARBA" id="ARBA00022801"/>
    </source>
</evidence>
<evidence type="ECO:0000313" key="10">
    <source>
        <dbReference type="Proteomes" id="UP000504618"/>
    </source>
</evidence>
<dbReference type="PANTHER" id="PTHR22930">
    <property type="match status" value="1"/>
</dbReference>
<evidence type="ECO:0000256" key="4">
    <source>
        <dbReference type="ARBA" id="ARBA00022722"/>
    </source>
</evidence>
<feature type="compositionally biased region" description="Polar residues" evidence="8">
    <location>
        <begin position="132"/>
        <end position="142"/>
    </location>
</feature>
<keyword evidence="5" id="KW-0479">Metal-binding</keyword>
<feature type="domain" description="DDE Tnp4" evidence="9">
    <location>
        <begin position="333"/>
        <end position="496"/>
    </location>
</feature>
<keyword evidence="4" id="KW-0540">Nuclease</keyword>
<proteinExistence type="inferred from homology"/>
<name>A0A6J1Q1A9_9HYME</name>
<evidence type="ECO:0000256" key="3">
    <source>
        <dbReference type="ARBA" id="ARBA00006958"/>
    </source>
</evidence>
<evidence type="ECO:0000256" key="1">
    <source>
        <dbReference type="ARBA" id="ARBA00001968"/>
    </source>
</evidence>
<feature type="compositionally biased region" description="Acidic residues" evidence="8">
    <location>
        <begin position="41"/>
        <end position="59"/>
    </location>
</feature>
<organism evidence="10 11">
    <name type="scientific">Temnothorax curvispinosus</name>
    <dbReference type="NCBI Taxonomy" id="300111"/>
    <lineage>
        <taxon>Eukaryota</taxon>
        <taxon>Metazoa</taxon>
        <taxon>Ecdysozoa</taxon>
        <taxon>Arthropoda</taxon>
        <taxon>Hexapoda</taxon>
        <taxon>Insecta</taxon>
        <taxon>Pterygota</taxon>
        <taxon>Neoptera</taxon>
        <taxon>Endopterygota</taxon>
        <taxon>Hymenoptera</taxon>
        <taxon>Apocrita</taxon>
        <taxon>Aculeata</taxon>
        <taxon>Formicoidea</taxon>
        <taxon>Formicidae</taxon>
        <taxon>Myrmicinae</taxon>
        <taxon>Temnothorax</taxon>
    </lineage>
</organism>
<evidence type="ECO:0000313" key="11">
    <source>
        <dbReference type="RefSeq" id="XP_024875927.1"/>
    </source>
</evidence>
<comment type="similarity">
    <text evidence="3">Belongs to the HARBI1 family.</text>
</comment>
<evidence type="ECO:0000256" key="8">
    <source>
        <dbReference type="SAM" id="MobiDB-lite"/>
    </source>
</evidence>